<dbReference type="GO" id="GO:0004077">
    <property type="term" value="F:biotin--[biotin carboxyl-carrier protein] ligase activity"/>
    <property type="evidence" value="ECO:0007669"/>
    <property type="project" value="InterPro"/>
</dbReference>
<dbReference type="CDD" id="cd16442">
    <property type="entry name" value="BPL"/>
    <property type="match status" value="1"/>
</dbReference>
<dbReference type="AlphaFoldDB" id="A0A1F4U9C7"/>
<keyword evidence="1 3" id="KW-0436">Ligase</keyword>
<dbReference type="NCBIfam" id="TIGR00121">
    <property type="entry name" value="birA_ligase"/>
    <property type="match status" value="1"/>
</dbReference>
<dbReference type="GO" id="GO:0005737">
    <property type="term" value="C:cytoplasm"/>
    <property type="evidence" value="ECO:0007669"/>
    <property type="project" value="TreeGrafter"/>
</dbReference>
<feature type="domain" description="BPL/LPL catalytic" evidence="2">
    <location>
        <begin position="6"/>
        <end position="172"/>
    </location>
</feature>
<dbReference type="SUPFAM" id="SSF55681">
    <property type="entry name" value="Class II aaRS and biotin synthetases"/>
    <property type="match status" value="1"/>
</dbReference>
<dbReference type="PROSITE" id="PS51733">
    <property type="entry name" value="BPL_LPL_CATALYTIC"/>
    <property type="match status" value="1"/>
</dbReference>
<protein>
    <submittedName>
        <fullName evidence="3">Biotin--[acetyl-CoA-carboxylase] ligase</fullName>
    </submittedName>
</protein>
<gene>
    <name evidence="3" type="ORF">A2438_01250</name>
</gene>
<dbReference type="PANTHER" id="PTHR12835">
    <property type="entry name" value="BIOTIN PROTEIN LIGASE"/>
    <property type="match status" value="1"/>
</dbReference>
<accession>A0A1F4U9C7</accession>
<dbReference type="InterPro" id="IPR004143">
    <property type="entry name" value="BPL_LPL_catalytic"/>
</dbReference>
<comment type="caution">
    <text evidence="3">The sequence shown here is derived from an EMBL/GenBank/DDBJ whole genome shotgun (WGS) entry which is preliminary data.</text>
</comment>
<dbReference type="Gene3D" id="3.30.930.10">
    <property type="entry name" value="Bira Bifunctional Protein, Domain 2"/>
    <property type="match status" value="1"/>
</dbReference>
<dbReference type="EMBL" id="MEUJ01000002">
    <property type="protein sequence ID" value="OGC40903.1"/>
    <property type="molecule type" value="Genomic_DNA"/>
</dbReference>
<evidence type="ECO:0000259" key="2">
    <source>
        <dbReference type="PROSITE" id="PS51733"/>
    </source>
</evidence>
<dbReference type="Proteomes" id="UP000179242">
    <property type="component" value="Unassembled WGS sequence"/>
</dbReference>
<name>A0A1F4U9C7_UNCSA</name>
<dbReference type="PANTHER" id="PTHR12835:SF5">
    <property type="entry name" value="BIOTIN--PROTEIN LIGASE"/>
    <property type="match status" value="1"/>
</dbReference>
<organism evidence="3 4">
    <name type="scientific">candidate division WOR-1 bacterium RIFOXYC2_FULL_46_14</name>
    <dbReference type="NCBI Taxonomy" id="1802587"/>
    <lineage>
        <taxon>Bacteria</taxon>
        <taxon>Bacillati</taxon>
        <taxon>Saganbacteria</taxon>
    </lineage>
</organism>
<evidence type="ECO:0000313" key="4">
    <source>
        <dbReference type="Proteomes" id="UP000179242"/>
    </source>
</evidence>
<reference evidence="3 4" key="1">
    <citation type="journal article" date="2016" name="Nat. Commun.">
        <title>Thousands of microbial genomes shed light on interconnected biogeochemical processes in an aquifer system.</title>
        <authorList>
            <person name="Anantharaman K."/>
            <person name="Brown C.T."/>
            <person name="Hug L.A."/>
            <person name="Sharon I."/>
            <person name="Castelle C.J."/>
            <person name="Probst A.J."/>
            <person name="Thomas B.C."/>
            <person name="Singh A."/>
            <person name="Wilkins M.J."/>
            <person name="Karaoz U."/>
            <person name="Brodie E.L."/>
            <person name="Williams K.H."/>
            <person name="Hubbard S.S."/>
            <person name="Banfield J.F."/>
        </authorList>
    </citation>
    <scope>NUCLEOTIDE SEQUENCE [LARGE SCALE GENOMIC DNA]</scope>
</reference>
<evidence type="ECO:0000313" key="3">
    <source>
        <dbReference type="EMBL" id="OGC40903.1"/>
    </source>
</evidence>
<dbReference type="Pfam" id="PF03099">
    <property type="entry name" value="BPL_LplA_LipB"/>
    <property type="match status" value="1"/>
</dbReference>
<dbReference type="InterPro" id="IPR045864">
    <property type="entry name" value="aa-tRNA-synth_II/BPL/LPL"/>
</dbReference>
<evidence type="ECO:0000256" key="1">
    <source>
        <dbReference type="ARBA" id="ARBA00022598"/>
    </source>
</evidence>
<proteinExistence type="predicted"/>
<sequence length="172" mass="19002">MGLKIRDKDSSFSLIRFPQTTSTSDEARLVNEEWTVIVAEEQTKGRGKPGSAWYSPKGGLYFSIVLMPKKDITDLLPLTLLTAKVLASLIPNSEIKLPNDILIAGKKVCGILTEKSGKRLIIGIGVNTNIRSFPKELEGKATSLLIESGREIDREDFLSGFLSAFKKEYDII</sequence>
<dbReference type="InterPro" id="IPR004408">
    <property type="entry name" value="Biotin_CoA_COase_ligase"/>
</dbReference>